<evidence type="ECO:0008006" key="2">
    <source>
        <dbReference type="Google" id="ProtNLM"/>
    </source>
</evidence>
<protein>
    <recommendedName>
        <fullName evidence="2">DUF659 domain-containing protein</fullName>
    </recommendedName>
</protein>
<accession>A0A8D8TNM9</accession>
<evidence type="ECO:0000313" key="1">
    <source>
        <dbReference type="EMBL" id="CAG6688646.1"/>
    </source>
</evidence>
<dbReference type="InterPro" id="IPR012337">
    <property type="entry name" value="RNaseH-like_sf"/>
</dbReference>
<reference evidence="1" key="1">
    <citation type="submission" date="2021-05" db="EMBL/GenBank/DDBJ databases">
        <authorList>
            <person name="Alioto T."/>
            <person name="Alioto T."/>
            <person name="Gomez Garrido J."/>
        </authorList>
    </citation>
    <scope>NUCLEOTIDE SEQUENCE</scope>
</reference>
<sequence length="260" mass="29557">MLSAGKTLKDIYPKMIHATCLAHGLHRVAEAVREEHPLVNKLISVGKKIFLKAPNRVEVFRKNLPGVPLPPEPVITRWGTWLSAVGYYVKHFAGFKEVVLELEEDAVSVKTAKEILADPKLLPQLVFIDQNFKDIPETIDALQSQKILFVSGVEKMKKISEKKYPGPIGNKINQKVEAVLRRNCGWEEMKNIAKVQEGNEGQLKEGWCINDVIVMKFAPVTSADVERSFSKMKYVLSDRRQSFTMENFAYHVMLFYNNAQ</sequence>
<dbReference type="EMBL" id="HBUF01287886">
    <property type="protein sequence ID" value="CAG6688646.1"/>
    <property type="molecule type" value="Transcribed_RNA"/>
</dbReference>
<organism evidence="1">
    <name type="scientific">Cacopsylla melanoneura</name>
    <dbReference type="NCBI Taxonomy" id="428564"/>
    <lineage>
        <taxon>Eukaryota</taxon>
        <taxon>Metazoa</taxon>
        <taxon>Ecdysozoa</taxon>
        <taxon>Arthropoda</taxon>
        <taxon>Hexapoda</taxon>
        <taxon>Insecta</taxon>
        <taxon>Pterygota</taxon>
        <taxon>Neoptera</taxon>
        <taxon>Paraneoptera</taxon>
        <taxon>Hemiptera</taxon>
        <taxon>Sternorrhyncha</taxon>
        <taxon>Psylloidea</taxon>
        <taxon>Psyllidae</taxon>
        <taxon>Psyllinae</taxon>
        <taxon>Cacopsylla</taxon>
    </lineage>
</organism>
<dbReference type="SUPFAM" id="SSF53098">
    <property type="entry name" value="Ribonuclease H-like"/>
    <property type="match status" value="1"/>
</dbReference>
<proteinExistence type="predicted"/>
<dbReference type="AlphaFoldDB" id="A0A8D8TNM9"/>
<name>A0A8D8TNM9_9HEMI</name>